<dbReference type="PROSITE" id="PS52016">
    <property type="entry name" value="TONB_DEPENDENT_REC_3"/>
    <property type="match status" value="1"/>
</dbReference>
<evidence type="ECO:0000256" key="6">
    <source>
        <dbReference type="ARBA" id="ARBA00023237"/>
    </source>
</evidence>
<comment type="similarity">
    <text evidence="7">Belongs to the TonB-dependent receptor family.</text>
</comment>
<dbReference type="Proteomes" id="UP000282433">
    <property type="component" value="Chromosome"/>
</dbReference>
<evidence type="ECO:0000256" key="8">
    <source>
        <dbReference type="PROSITE-ProRule" id="PRU10144"/>
    </source>
</evidence>
<accession>A0A3S5DHI0</accession>
<dbReference type="InterPro" id="IPR039426">
    <property type="entry name" value="TonB-dep_rcpt-like"/>
</dbReference>
<evidence type="ECO:0000256" key="4">
    <source>
        <dbReference type="ARBA" id="ARBA00022692"/>
    </source>
</evidence>
<dbReference type="Gene3D" id="2.40.170.20">
    <property type="entry name" value="TonB-dependent receptor, beta-barrel domain"/>
    <property type="match status" value="1"/>
</dbReference>
<keyword evidence="2 7" id="KW-0813">Transport</keyword>
<name>A0A3S5DHI0_KLEPN</name>
<evidence type="ECO:0000256" key="7">
    <source>
        <dbReference type="PROSITE-ProRule" id="PRU01360"/>
    </source>
</evidence>
<dbReference type="InterPro" id="IPR010917">
    <property type="entry name" value="TonB_rcpt_CS"/>
</dbReference>
<evidence type="ECO:0000256" key="3">
    <source>
        <dbReference type="ARBA" id="ARBA00022452"/>
    </source>
</evidence>
<reference evidence="9 10" key="1">
    <citation type="submission" date="2018-12" db="EMBL/GenBank/DDBJ databases">
        <authorList>
            <consortium name="Pathogen Informatics"/>
        </authorList>
    </citation>
    <scope>NUCLEOTIDE SEQUENCE [LARGE SCALE GENOMIC DNA]</scope>
    <source>
        <strain evidence="9 10">NCTC13635</strain>
    </source>
</reference>
<keyword evidence="3 7" id="KW-1134">Transmembrane beta strand</keyword>
<evidence type="ECO:0000256" key="5">
    <source>
        <dbReference type="ARBA" id="ARBA00023136"/>
    </source>
</evidence>
<proteinExistence type="inferred from homology"/>
<comment type="subcellular location">
    <subcellularLocation>
        <location evidence="1 7">Cell outer membrane</location>
        <topology evidence="1 7">Multi-pass membrane protein</topology>
    </subcellularLocation>
</comment>
<organism evidence="9 10">
    <name type="scientific">Klebsiella pneumoniae</name>
    <dbReference type="NCBI Taxonomy" id="573"/>
    <lineage>
        <taxon>Bacteria</taxon>
        <taxon>Pseudomonadati</taxon>
        <taxon>Pseudomonadota</taxon>
        <taxon>Gammaproteobacteria</taxon>
        <taxon>Enterobacterales</taxon>
        <taxon>Enterobacteriaceae</taxon>
        <taxon>Klebsiella/Raoultella group</taxon>
        <taxon>Klebsiella</taxon>
        <taxon>Klebsiella pneumoniae complex</taxon>
    </lineage>
</organism>
<dbReference type="GO" id="GO:0009279">
    <property type="term" value="C:cell outer membrane"/>
    <property type="evidence" value="ECO:0007669"/>
    <property type="project" value="UniProtKB-SubCell"/>
</dbReference>
<keyword evidence="5 7" id="KW-0472">Membrane</keyword>
<evidence type="ECO:0000313" key="10">
    <source>
        <dbReference type="Proteomes" id="UP000282433"/>
    </source>
</evidence>
<keyword evidence="6 7" id="KW-0998">Cell outer membrane</keyword>
<dbReference type="InterPro" id="IPR036942">
    <property type="entry name" value="Beta-barrel_TonB_sf"/>
</dbReference>
<gene>
    <name evidence="9" type="primary">btuB_1</name>
    <name evidence="9" type="ORF">NCTC13635_03428</name>
</gene>
<evidence type="ECO:0000313" key="9">
    <source>
        <dbReference type="EMBL" id="VEB03166.1"/>
    </source>
</evidence>
<feature type="short sequence motif" description="TonB C-terminal box" evidence="8">
    <location>
        <begin position="37"/>
        <end position="54"/>
    </location>
</feature>
<dbReference type="SUPFAM" id="SSF56935">
    <property type="entry name" value="Porins"/>
    <property type="match status" value="1"/>
</dbReference>
<evidence type="ECO:0000256" key="1">
    <source>
        <dbReference type="ARBA" id="ARBA00004571"/>
    </source>
</evidence>
<evidence type="ECO:0000256" key="2">
    <source>
        <dbReference type="ARBA" id="ARBA00022448"/>
    </source>
</evidence>
<dbReference type="PROSITE" id="PS01156">
    <property type="entry name" value="TONB_DEPENDENT_REC_2"/>
    <property type="match status" value="1"/>
</dbReference>
<protein>
    <submittedName>
        <fullName evidence="9">Vitamin B12/cobalamin outer membrane transporter</fullName>
    </submittedName>
</protein>
<dbReference type="EMBL" id="LR134162">
    <property type="protein sequence ID" value="VEB03166.1"/>
    <property type="molecule type" value="Genomic_DNA"/>
</dbReference>
<dbReference type="AlphaFoldDB" id="A0A3S5DHI0"/>
<keyword evidence="4 7" id="KW-0812">Transmembrane</keyword>
<sequence length="54" mass="6016">MGGLSLWDVGLSYPVTSHLTVRGKIANLFDKDYETVYGYQSAGREYTLSGSYTF</sequence>